<dbReference type="PROSITE" id="PS51203">
    <property type="entry name" value="CS"/>
    <property type="match status" value="1"/>
</dbReference>
<dbReference type="FunFam" id="2.60.40.790:FF:000040">
    <property type="entry name" value="Calcyclin binding protein"/>
    <property type="match status" value="1"/>
</dbReference>
<evidence type="ECO:0000259" key="2">
    <source>
        <dbReference type="PROSITE" id="PS51048"/>
    </source>
</evidence>
<keyword evidence="5" id="KW-1185">Reference proteome</keyword>
<gene>
    <name evidence="4" type="ORF">N0F65_008991</name>
</gene>
<dbReference type="AlphaFoldDB" id="A0AAV2YS14"/>
<dbReference type="GO" id="GO:0044548">
    <property type="term" value="F:S100 protein binding"/>
    <property type="evidence" value="ECO:0007669"/>
    <property type="project" value="InterPro"/>
</dbReference>
<dbReference type="EMBL" id="DAKRPA010000181">
    <property type="protein sequence ID" value="DAZ96012.1"/>
    <property type="molecule type" value="Genomic_DNA"/>
</dbReference>
<sequence>MAGNDREGGALAAEVAELEALLSQVSTAGNRRDLQQLLDCKKAALELQNKAESPEDVPMEPVTEEQHVTLPQPTPVKVGVHHVNDQQFDDVTSFTEISRFGWEDEGYGKDKVSVYIMSGVDGVGDLPKEQVVCNFTKSSFDLKIIGLHGKNYRLVKHHLDKEIDPKKSTFRVKKNRVTLNLWKKEKNESWLNLTAKNPNKASTSSIKDDPATGLMDMMKNMYEEGDDDMKRTIAKAWTESREKQGMPGLNRENEMASTSFCCAFSLNRDDWFFCRKRLMVRSSLSILPIARAASAVAARQDEDLYGDLDTSVDALAKKEVAAQKQQAEAENRRLRHELAQLQQQNRVLGEQNQTLSRNISQLFVTAQHELKRKENEIQRLRHQVQQLEQDRANGSGSGRHSARTPPPVADSERRYAPLRRSRSPPPPPLRDSRGHRHHH</sequence>
<evidence type="ECO:0000259" key="3">
    <source>
        <dbReference type="PROSITE" id="PS51203"/>
    </source>
</evidence>
<reference evidence="4" key="1">
    <citation type="submission" date="2022-11" db="EMBL/GenBank/DDBJ databases">
        <authorList>
            <person name="Morgan W.R."/>
            <person name="Tartar A."/>
        </authorList>
    </citation>
    <scope>NUCLEOTIDE SEQUENCE</scope>
    <source>
        <strain evidence="4">ARSEF 373</strain>
    </source>
</reference>
<evidence type="ECO:0000256" key="1">
    <source>
        <dbReference type="SAM" id="MobiDB-lite"/>
    </source>
</evidence>
<dbReference type="PANTHER" id="PTHR13164:SF3">
    <property type="entry name" value="CALCYCLIN-BINDING PROTEIN"/>
    <property type="match status" value="1"/>
</dbReference>
<dbReference type="PANTHER" id="PTHR13164">
    <property type="entry name" value="CALICYLIN BINDING PROTEIN"/>
    <property type="match status" value="1"/>
</dbReference>
<dbReference type="GO" id="GO:0031625">
    <property type="term" value="F:ubiquitin protein ligase binding"/>
    <property type="evidence" value="ECO:0007669"/>
    <property type="project" value="InterPro"/>
</dbReference>
<dbReference type="Gene3D" id="2.60.40.790">
    <property type="match status" value="1"/>
</dbReference>
<dbReference type="Proteomes" id="UP001146120">
    <property type="component" value="Unassembled WGS sequence"/>
</dbReference>
<dbReference type="GO" id="GO:0005634">
    <property type="term" value="C:nucleus"/>
    <property type="evidence" value="ECO:0007669"/>
    <property type="project" value="TreeGrafter"/>
</dbReference>
<dbReference type="Pfam" id="PF04969">
    <property type="entry name" value="CS"/>
    <property type="match status" value="1"/>
</dbReference>
<dbReference type="InterPro" id="IPR007699">
    <property type="entry name" value="SGS_dom"/>
</dbReference>
<feature type="domain" description="SGS" evidence="2">
    <location>
        <begin position="178"/>
        <end position="272"/>
    </location>
</feature>
<name>A0AAV2YS14_9STRA</name>
<feature type="region of interest" description="Disordered" evidence="1">
    <location>
        <begin position="388"/>
        <end position="439"/>
    </location>
</feature>
<feature type="domain" description="CS" evidence="3">
    <location>
        <begin position="95"/>
        <end position="194"/>
    </location>
</feature>
<evidence type="ECO:0008006" key="6">
    <source>
        <dbReference type="Google" id="ProtNLM"/>
    </source>
</evidence>
<evidence type="ECO:0000313" key="4">
    <source>
        <dbReference type="EMBL" id="DAZ96012.1"/>
    </source>
</evidence>
<reference evidence="4" key="2">
    <citation type="journal article" date="2023" name="Microbiol Resour">
        <title>Decontamination and Annotation of the Draft Genome Sequence of the Oomycete Lagenidium giganteum ARSEF 373.</title>
        <authorList>
            <person name="Morgan W.R."/>
            <person name="Tartar A."/>
        </authorList>
    </citation>
    <scope>NUCLEOTIDE SEQUENCE</scope>
    <source>
        <strain evidence="4">ARSEF 373</strain>
    </source>
</reference>
<dbReference type="InterPro" id="IPR007052">
    <property type="entry name" value="CS_dom"/>
</dbReference>
<dbReference type="GO" id="GO:0015631">
    <property type="term" value="F:tubulin binding"/>
    <property type="evidence" value="ECO:0007669"/>
    <property type="project" value="InterPro"/>
</dbReference>
<accession>A0AAV2YS14</accession>
<dbReference type="PROSITE" id="PS51048">
    <property type="entry name" value="SGS"/>
    <property type="match status" value="1"/>
</dbReference>
<evidence type="ECO:0000313" key="5">
    <source>
        <dbReference type="Proteomes" id="UP001146120"/>
    </source>
</evidence>
<organism evidence="4 5">
    <name type="scientific">Lagenidium giganteum</name>
    <dbReference type="NCBI Taxonomy" id="4803"/>
    <lineage>
        <taxon>Eukaryota</taxon>
        <taxon>Sar</taxon>
        <taxon>Stramenopiles</taxon>
        <taxon>Oomycota</taxon>
        <taxon>Peronosporomycetes</taxon>
        <taxon>Pythiales</taxon>
        <taxon>Pythiaceae</taxon>
    </lineage>
</organism>
<comment type="caution">
    <text evidence="4">The sequence shown here is derived from an EMBL/GenBank/DDBJ whole genome shotgun (WGS) entry which is preliminary data.</text>
</comment>
<dbReference type="InterPro" id="IPR037893">
    <property type="entry name" value="CS_CacyBP"/>
</dbReference>
<proteinExistence type="predicted"/>
<dbReference type="SUPFAM" id="SSF49764">
    <property type="entry name" value="HSP20-like chaperones"/>
    <property type="match status" value="1"/>
</dbReference>
<dbReference type="InterPro" id="IPR008978">
    <property type="entry name" value="HSP20-like_chaperone"/>
</dbReference>
<dbReference type="InterPro" id="IPR052289">
    <property type="entry name" value="Calcyclin-binding_UBL-bridge"/>
</dbReference>
<dbReference type="CDD" id="cd06468">
    <property type="entry name" value="p23_CacyBP"/>
    <property type="match status" value="1"/>
</dbReference>
<protein>
    <recommendedName>
        <fullName evidence="6">Calcyclin-binding protein</fullName>
    </recommendedName>
</protein>